<evidence type="ECO:0000256" key="1">
    <source>
        <dbReference type="SAM" id="Phobius"/>
    </source>
</evidence>
<keyword evidence="1" id="KW-0812">Transmembrane</keyword>
<protein>
    <submittedName>
        <fullName evidence="2">Uncharacterized protein</fullName>
    </submittedName>
</protein>
<evidence type="ECO:0000313" key="3">
    <source>
        <dbReference type="Proteomes" id="UP001334501"/>
    </source>
</evidence>
<reference evidence="2 3" key="1">
    <citation type="journal article" date="2017" name="Curr. Microbiol.">
        <title>Lysobacter zhanggongensis sp. nov. Isolated from a Pit Mud.</title>
        <authorList>
            <person name="Zhang X.F."/>
            <person name="Wang H.H."/>
            <person name="Sun X.Y."/>
            <person name="Pan C.M."/>
        </authorList>
    </citation>
    <scope>NUCLEOTIDE SEQUENCE [LARGE SCALE GENOMIC DNA]</scope>
    <source>
        <strain evidence="2 3">ZGLJ7-1</strain>
    </source>
</reference>
<proteinExistence type="predicted"/>
<evidence type="ECO:0000313" key="2">
    <source>
        <dbReference type="EMBL" id="MEG3158079.1"/>
    </source>
</evidence>
<comment type="caution">
    <text evidence="2">The sequence shown here is derived from an EMBL/GenBank/DDBJ whole genome shotgun (WGS) entry which is preliminary data.</text>
</comment>
<dbReference type="EMBL" id="JAXGFO010000049">
    <property type="protein sequence ID" value="MEG3158079.1"/>
    <property type="molecule type" value="Genomic_DNA"/>
</dbReference>
<name>A0ABU7YR88_9GAMM</name>
<dbReference type="Proteomes" id="UP001334501">
    <property type="component" value="Unassembled WGS sequence"/>
</dbReference>
<sequence>MILTIPVLLYQLLFVLVLFVASRFGRTALVIATVLCLLWTLTHVFFLPLMLLQGAVIAGSYFWFRRRIRKRASWSQQ</sequence>
<feature type="transmembrane region" description="Helical" evidence="1">
    <location>
        <begin position="42"/>
        <end position="64"/>
    </location>
</feature>
<keyword evidence="1" id="KW-1133">Transmembrane helix</keyword>
<keyword evidence="1" id="KW-0472">Membrane</keyword>
<accession>A0ABU7YR88</accession>
<organism evidence="2 3">
    <name type="scientific">Lysobacter zhanggongensis</name>
    <dbReference type="NCBI Taxonomy" id="1774951"/>
    <lineage>
        <taxon>Bacteria</taxon>
        <taxon>Pseudomonadati</taxon>
        <taxon>Pseudomonadota</taxon>
        <taxon>Gammaproteobacteria</taxon>
        <taxon>Lysobacterales</taxon>
        <taxon>Lysobacteraceae</taxon>
        <taxon>Lysobacter</taxon>
    </lineage>
</organism>
<gene>
    <name evidence="2" type="ORF">SNE33_09330</name>
</gene>
<dbReference type="RefSeq" id="WP_412700082.1">
    <property type="nucleotide sequence ID" value="NZ_JAXGFO010000049.1"/>
</dbReference>
<keyword evidence="3" id="KW-1185">Reference proteome</keyword>